<evidence type="ECO:0000259" key="10">
    <source>
        <dbReference type="PROSITE" id="PS50089"/>
    </source>
</evidence>
<dbReference type="PROSITE" id="PS50089">
    <property type="entry name" value="ZF_RING_2"/>
    <property type="match status" value="1"/>
</dbReference>
<dbReference type="GO" id="GO:0008270">
    <property type="term" value="F:zinc ion binding"/>
    <property type="evidence" value="ECO:0007669"/>
    <property type="project" value="UniProtKB-KW"/>
</dbReference>
<evidence type="ECO:0000313" key="13">
    <source>
        <dbReference type="EMBL" id="KAA0175052.1"/>
    </source>
</evidence>
<feature type="compositionally biased region" description="Acidic residues" evidence="9">
    <location>
        <begin position="509"/>
        <end position="524"/>
    </location>
</feature>
<evidence type="ECO:0000256" key="9">
    <source>
        <dbReference type="SAM" id="MobiDB-lite"/>
    </source>
</evidence>
<evidence type="ECO:0000256" key="6">
    <source>
        <dbReference type="ARBA" id="ARBA00022833"/>
    </source>
</evidence>
<feature type="region of interest" description="Disordered" evidence="9">
    <location>
        <begin position="472"/>
        <end position="550"/>
    </location>
</feature>
<feature type="region of interest" description="Disordered" evidence="9">
    <location>
        <begin position="386"/>
        <end position="415"/>
    </location>
</feature>
<dbReference type="GO" id="GO:0006281">
    <property type="term" value="P:DNA repair"/>
    <property type="evidence" value="ECO:0007669"/>
    <property type="project" value="TreeGrafter"/>
</dbReference>
<dbReference type="InterPro" id="IPR000330">
    <property type="entry name" value="SNF2_N"/>
</dbReference>
<dbReference type="SUPFAM" id="SSF52540">
    <property type="entry name" value="P-loop containing nucleoside triphosphate hydrolases"/>
    <property type="match status" value="2"/>
</dbReference>
<gene>
    <name evidence="13" type="ORF">FNF27_03350</name>
</gene>
<evidence type="ECO:0000259" key="12">
    <source>
        <dbReference type="PROSITE" id="PS51194"/>
    </source>
</evidence>
<feature type="region of interest" description="Disordered" evidence="9">
    <location>
        <begin position="237"/>
        <end position="257"/>
    </location>
</feature>
<dbReference type="EMBL" id="VLTO01000016">
    <property type="protein sequence ID" value="KAA0175052.1"/>
    <property type="molecule type" value="Genomic_DNA"/>
</dbReference>
<reference evidence="13 14" key="1">
    <citation type="submission" date="2019-07" db="EMBL/GenBank/DDBJ databases">
        <title>Genomes of Cafeteria roenbergensis.</title>
        <authorList>
            <person name="Fischer M.G."/>
            <person name="Hackl T."/>
            <person name="Roman M."/>
        </authorList>
    </citation>
    <scope>NUCLEOTIDE SEQUENCE [LARGE SCALE GENOMIC DNA]</scope>
    <source>
        <strain evidence="13 14">E4-10P</strain>
    </source>
</reference>
<keyword evidence="5" id="KW-0347">Helicase</keyword>
<dbReference type="InterPro" id="IPR027417">
    <property type="entry name" value="P-loop_NTPase"/>
</dbReference>
<evidence type="ECO:0008006" key="15">
    <source>
        <dbReference type="Google" id="ProtNLM"/>
    </source>
</evidence>
<dbReference type="PANTHER" id="PTHR45626:SF22">
    <property type="entry name" value="DNA REPAIR PROTEIN RAD5"/>
    <property type="match status" value="1"/>
</dbReference>
<evidence type="ECO:0000259" key="11">
    <source>
        <dbReference type="PROSITE" id="PS51192"/>
    </source>
</evidence>
<feature type="domain" description="RING-type" evidence="10">
    <location>
        <begin position="333"/>
        <end position="373"/>
    </location>
</feature>
<dbReference type="Pfam" id="PF13920">
    <property type="entry name" value="zf-C3HC4_3"/>
    <property type="match status" value="1"/>
</dbReference>
<dbReference type="InterPro" id="IPR038718">
    <property type="entry name" value="SNF2-like_sf"/>
</dbReference>
<evidence type="ECO:0000256" key="8">
    <source>
        <dbReference type="PROSITE-ProRule" id="PRU00175"/>
    </source>
</evidence>
<feature type="domain" description="Helicase C-terminal" evidence="12">
    <location>
        <begin position="692"/>
        <end position="850"/>
    </location>
</feature>
<dbReference type="SMART" id="SM00184">
    <property type="entry name" value="RING"/>
    <property type="match status" value="1"/>
</dbReference>
<feature type="compositionally biased region" description="Acidic residues" evidence="9">
    <location>
        <begin position="478"/>
        <end position="489"/>
    </location>
</feature>
<keyword evidence="2" id="KW-0547">Nucleotide-binding</keyword>
<dbReference type="PROSITE" id="PS00518">
    <property type="entry name" value="ZF_RING_1"/>
    <property type="match status" value="1"/>
</dbReference>
<feature type="region of interest" description="Disordered" evidence="9">
    <location>
        <begin position="277"/>
        <end position="299"/>
    </location>
</feature>
<keyword evidence="3 8" id="KW-0863">Zinc-finger</keyword>
<dbReference type="InterPro" id="IPR049730">
    <property type="entry name" value="SNF2/RAD54-like_C"/>
</dbReference>
<name>A0A5A8EC07_CAFRO</name>
<feature type="domain" description="Helicase ATP-binding" evidence="11">
    <location>
        <begin position="59"/>
        <end position="115"/>
    </location>
</feature>
<evidence type="ECO:0000256" key="1">
    <source>
        <dbReference type="ARBA" id="ARBA00022723"/>
    </source>
</evidence>
<dbReference type="InterPro" id="IPR001650">
    <property type="entry name" value="Helicase_C-like"/>
</dbReference>
<dbReference type="InterPro" id="IPR017907">
    <property type="entry name" value="Znf_RING_CS"/>
</dbReference>
<dbReference type="SMART" id="SM00490">
    <property type="entry name" value="HELICc"/>
    <property type="match status" value="1"/>
</dbReference>
<dbReference type="CDD" id="cd18793">
    <property type="entry name" value="SF2_C_SNF"/>
    <property type="match status" value="1"/>
</dbReference>
<proteinExistence type="predicted"/>
<comment type="caution">
    <text evidence="13">The sequence shown here is derived from an EMBL/GenBank/DDBJ whole genome shotgun (WGS) entry which is preliminary data.</text>
</comment>
<evidence type="ECO:0000256" key="3">
    <source>
        <dbReference type="ARBA" id="ARBA00022771"/>
    </source>
</evidence>
<dbReference type="GO" id="GO:0008094">
    <property type="term" value="F:ATP-dependent activity, acting on DNA"/>
    <property type="evidence" value="ECO:0007669"/>
    <property type="project" value="TreeGrafter"/>
</dbReference>
<evidence type="ECO:0000313" key="14">
    <source>
        <dbReference type="Proteomes" id="UP000322899"/>
    </source>
</evidence>
<keyword evidence="4" id="KW-0378">Hydrolase</keyword>
<dbReference type="PANTHER" id="PTHR45626">
    <property type="entry name" value="TRANSCRIPTION TERMINATION FACTOR 2-RELATED"/>
    <property type="match status" value="1"/>
</dbReference>
<feature type="region of interest" description="Disordered" evidence="9">
    <location>
        <begin position="25"/>
        <end position="44"/>
    </location>
</feature>
<accession>A0A5A8EC07</accession>
<keyword evidence="6" id="KW-0862">Zinc</keyword>
<feature type="compositionally biased region" description="Low complexity" evidence="9">
    <location>
        <begin position="595"/>
        <end position="608"/>
    </location>
</feature>
<dbReference type="Proteomes" id="UP000322899">
    <property type="component" value="Unassembled WGS sequence"/>
</dbReference>
<dbReference type="PROSITE" id="PS51194">
    <property type="entry name" value="HELICASE_CTER"/>
    <property type="match status" value="1"/>
</dbReference>
<dbReference type="OrthoDB" id="448448at2759"/>
<dbReference type="InterPro" id="IPR001841">
    <property type="entry name" value="Znf_RING"/>
</dbReference>
<dbReference type="Pfam" id="PF00176">
    <property type="entry name" value="SNF2-rel_dom"/>
    <property type="match status" value="1"/>
</dbReference>
<organism evidence="13 14">
    <name type="scientific">Cafeteria roenbergensis</name>
    <name type="common">Marine flagellate</name>
    <dbReference type="NCBI Taxonomy" id="33653"/>
    <lineage>
        <taxon>Eukaryota</taxon>
        <taxon>Sar</taxon>
        <taxon>Stramenopiles</taxon>
        <taxon>Bigyra</taxon>
        <taxon>Opalozoa</taxon>
        <taxon>Bicosoecida</taxon>
        <taxon>Cafeteriaceae</taxon>
        <taxon>Cafeteria</taxon>
    </lineage>
</organism>
<dbReference type="Gene3D" id="3.30.40.10">
    <property type="entry name" value="Zinc/RING finger domain, C3HC4 (zinc finger)"/>
    <property type="match status" value="1"/>
</dbReference>
<dbReference type="Pfam" id="PF00271">
    <property type="entry name" value="Helicase_C"/>
    <property type="match status" value="1"/>
</dbReference>
<dbReference type="GO" id="GO:0005634">
    <property type="term" value="C:nucleus"/>
    <property type="evidence" value="ECO:0007669"/>
    <property type="project" value="TreeGrafter"/>
</dbReference>
<feature type="region of interest" description="Disordered" evidence="9">
    <location>
        <begin position="595"/>
        <end position="629"/>
    </location>
</feature>
<dbReference type="AlphaFoldDB" id="A0A5A8EC07"/>
<sequence length="854" mass="90081">MVAHEMHRLGGAQAAADVALAAASTGRGGGAGAPGGPATKQGRKGAAAAAASAVVYGARWRRVVLDEAHAIKNTSTDTSRSCLAIEAVHRWALTGTPVQNSLKDLHSLVRFMRHQPWDEPAWWRRVIAQPFEAGDPRALPTLQALLRPLLLRRTKGMRDVDGRPIVVLPPKSEELVWLALSESERAFYDAIYSRSKATFEGFEAAGTVLNQYAVILSLLVRLRQACDHPFLVLGRRSNGPKLGDSPDDDADSSRADGAGLSSALVTRLLRRFMDSQAAQSTGERPVPGSAQDAWPESGARTGRVQAAAARVLAPHVLDMVRALRADGWAGRECPVCLDSLVAPVLTSCAHLLCDTCLRQCFASSTEKRCPVCRVSLPDRRDVIAISSGADPTSKLPPPQRAAAASSGDAGHNEGDAVAAPCSATVPADAYTPSTKLAELFRCLDAVERHNRRCRRRRDRLLGSEAVPAAAAVVAAAAAEEEEAAEEAGEETGSPAGDEAEEHEATTASDSDDDDGLSGDSDFEEPAAAAQSPDSHRGGVMAPADDDGAVSVLSSGDEAVFFSDSSSSDNDEDDEDFVTERAAPAQLAPIFGGADAGAAGAAASSPAATPGGGQSPRGDEGDDAAFGTPAAWAHRGDPIAEEAWPGERLFADVGIYSVPTEEVPTAAAGGKLEAEEARSSALAIMDGPASDGALWRSLWLGDVKVVVFSQFTSMLDVVQAGLRRRGTRFGRIDGSMTQPRRDAALASFRQRAGANVLLVSTKAGGQGLNVVEACVVFILDPWWNPATEQQAISRVHRIGQRRRVTVKRLLCSDTVEETLIELQRSKQQLADSALEAGATASSGKLTLDDLRRFFR</sequence>
<dbReference type="InterPro" id="IPR013083">
    <property type="entry name" value="Znf_RING/FYVE/PHD"/>
</dbReference>
<dbReference type="InterPro" id="IPR014001">
    <property type="entry name" value="Helicase_ATP-bd"/>
</dbReference>
<evidence type="ECO:0000256" key="4">
    <source>
        <dbReference type="ARBA" id="ARBA00022801"/>
    </source>
</evidence>
<dbReference type="InterPro" id="IPR050628">
    <property type="entry name" value="SNF2_RAD54_helicase_TF"/>
</dbReference>
<evidence type="ECO:0000256" key="5">
    <source>
        <dbReference type="ARBA" id="ARBA00022806"/>
    </source>
</evidence>
<dbReference type="Gene3D" id="3.40.50.10810">
    <property type="entry name" value="Tandem AAA-ATPase domain"/>
    <property type="match status" value="1"/>
</dbReference>
<keyword evidence="1" id="KW-0479">Metal-binding</keyword>
<evidence type="ECO:0000256" key="7">
    <source>
        <dbReference type="ARBA" id="ARBA00022840"/>
    </source>
</evidence>
<evidence type="ECO:0000256" key="2">
    <source>
        <dbReference type="ARBA" id="ARBA00022741"/>
    </source>
</evidence>
<dbReference type="GO" id="GO:0016787">
    <property type="term" value="F:hydrolase activity"/>
    <property type="evidence" value="ECO:0007669"/>
    <property type="project" value="UniProtKB-KW"/>
</dbReference>
<feature type="compositionally biased region" description="Gly residues" evidence="9">
    <location>
        <begin position="26"/>
        <end position="35"/>
    </location>
</feature>
<dbReference type="SUPFAM" id="SSF57850">
    <property type="entry name" value="RING/U-box"/>
    <property type="match status" value="1"/>
</dbReference>
<keyword evidence="7" id="KW-0067">ATP-binding</keyword>
<dbReference type="PROSITE" id="PS51192">
    <property type="entry name" value="HELICASE_ATP_BIND_1"/>
    <property type="match status" value="1"/>
</dbReference>
<protein>
    <recommendedName>
        <fullName evidence="15">RING-type domain-containing protein</fullName>
    </recommendedName>
</protein>
<dbReference type="Gene3D" id="3.40.50.300">
    <property type="entry name" value="P-loop containing nucleotide triphosphate hydrolases"/>
    <property type="match status" value="2"/>
</dbReference>
<dbReference type="GO" id="GO:0004386">
    <property type="term" value="F:helicase activity"/>
    <property type="evidence" value="ECO:0007669"/>
    <property type="project" value="UniProtKB-KW"/>
</dbReference>
<dbReference type="GO" id="GO:0005524">
    <property type="term" value="F:ATP binding"/>
    <property type="evidence" value="ECO:0007669"/>
    <property type="project" value="UniProtKB-KW"/>
</dbReference>